<accession>A0A1M6YL68</accession>
<organism evidence="1 2">
    <name type="scientific">Chryseobacterium polytrichastri</name>
    <dbReference type="NCBI Taxonomy" id="1302687"/>
    <lineage>
        <taxon>Bacteria</taxon>
        <taxon>Pseudomonadati</taxon>
        <taxon>Bacteroidota</taxon>
        <taxon>Flavobacteriia</taxon>
        <taxon>Flavobacteriales</taxon>
        <taxon>Weeksellaceae</taxon>
        <taxon>Chryseobacterium group</taxon>
        <taxon>Chryseobacterium</taxon>
    </lineage>
</organism>
<sequence>MQKSIRKLTPTHLFNLQNTDFKLIKLTFLLYNFFTRDFQTLQPIQPELWNKQKQ</sequence>
<dbReference type="AlphaFoldDB" id="A0A1M6YL68"/>
<dbReference type="Proteomes" id="UP000184364">
    <property type="component" value="Unassembled WGS sequence"/>
</dbReference>
<dbReference type="STRING" id="1302687.SAMN05444267_101381"/>
<evidence type="ECO:0000313" key="2">
    <source>
        <dbReference type="Proteomes" id="UP000184364"/>
    </source>
</evidence>
<keyword evidence="2" id="KW-1185">Reference proteome</keyword>
<proteinExistence type="predicted"/>
<reference evidence="2" key="1">
    <citation type="submission" date="2016-11" db="EMBL/GenBank/DDBJ databases">
        <authorList>
            <person name="Varghese N."/>
            <person name="Submissions S."/>
        </authorList>
    </citation>
    <scope>NUCLEOTIDE SEQUENCE [LARGE SCALE GENOMIC DNA]</scope>
    <source>
        <strain evidence="2">DSM 26899</strain>
    </source>
</reference>
<dbReference type="EMBL" id="FRAV01000013">
    <property type="protein sequence ID" value="SHL18769.1"/>
    <property type="molecule type" value="Genomic_DNA"/>
</dbReference>
<gene>
    <name evidence="1" type="ORF">SAMN05444267_101381</name>
</gene>
<evidence type="ECO:0000313" key="1">
    <source>
        <dbReference type="EMBL" id="SHL18769.1"/>
    </source>
</evidence>
<name>A0A1M6YL68_9FLAO</name>
<protein>
    <submittedName>
        <fullName evidence="1">Uncharacterized protein</fullName>
    </submittedName>
</protein>